<proteinExistence type="predicted"/>
<dbReference type="AlphaFoldDB" id="B0CVV4"/>
<dbReference type="RefSeq" id="XP_001876310.1">
    <property type="nucleotide sequence ID" value="XM_001876275.1"/>
</dbReference>
<feature type="transmembrane region" description="Helical" evidence="1">
    <location>
        <begin position="20"/>
        <end position="44"/>
    </location>
</feature>
<dbReference type="EMBL" id="DS547093">
    <property type="protein sequence ID" value="EDR13812.1"/>
    <property type="molecule type" value="Genomic_DNA"/>
</dbReference>
<accession>B0CVV4</accession>
<reference evidence="2 3" key="1">
    <citation type="journal article" date="2008" name="Nature">
        <title>The genome of Laccaria bicolor provides insights into mycorrhizal symbiosis.</title>
        <authorList>
            <person name="Martin F."/>
            <person name="Aerts A."/>
            <person name="Ahren D."/>
            <person name="Brun A."/>
            <person name="Danchin E.G.J."/>
            <person name="Duchaussoy F."/>
            <person name="Gibon J."/>
            <person name="Kohler A."/>
            <person name="Lindquist E."/>
            <person name="Pereda V."/>
            <person name="Salamov A."/>
            <person name="Shapiro H.J."/>
            <person name="Wuyts J."/>
            <person name="Blaudez D."/>
            <person name="Buee M."/>
            <person name="Brokstein P."/>
            <person name="Canbaeck B."/>
            <person name="Cohen D."/>
            <person name="Courty P.E."/>
            <person name="Coutinho P.M."/>
            <person name="Delaruelle C."/>
            <person name="Detter J.C."/>
            <person name="Deveau A."/>
            <person name="DiFazio S."/>
            <person name="Duplessis S."/>
            <person name="Fraissinet-Tachet L."/>
            <person name="Lucic E."/>
            <person name="Frey-Klett P."/>
            <person name="Fourrey C."/>
            <person name="Feussner I."/>
            <person name="Gay G."/>
            <person name="Grimwood J."/>
            <person name="Hoegger P.J."/>
            <person name="Jain P."/>
            <person name="Kilaru S."/>
            <person name="Labbe J."/>
            <person name="Lin Y.C."/>
            <person name="Legue V."/>
            <person name="Le Tacon F."/>
            <person name="Marmeisse R."/>
            <person name="Melayah D."/>
            <person name="Montanini B."/>
            <person name="Muratet M."/>
            <person name="Nehls U."/>
            <person name="Niculita-Hirzel H."/>
            <person name="Oudot-Le Secq M.P."/>
            <person name="Peter M."/>
            <person name="Quesneville H."/>
            <person name="Rajashekar B."/>
            <person name="Reich M."/>
            <person name="Rouhier N."/>
            <person name="Schmutz J."/>
            <person name="Yin T."/>
            <person name="Chalot M."/>
            <person name="Henrissat B."/>
            <person name="Kuees U."/>
            <person name="Lucas S."/>
            <person name="Van de Peer Y."/>
            <person name="Podila G.K."/>
            <person name="Polle A."/>
            <person name="Pukkila P.J."/>
            <person name="Richardson P.M."/>
            <person name="Rouze P."/>
            <person name="Sanders I.R."/>
            <person name="Stajich J.E."/>
            <person name="Tunlid A."/>
            <person name="Tuskan G."/>
            <person name="Grigoriev I.V."/>
        </authorList>
    </citation>
    <scope>NUCLEOTIDE SEQUENCE [LARGE SCALE GENOMIC DNA]</scope>
    <source>
        <strain evidence="3">S238N-H82 / ATCC MYA-4686</strain>
    </source>
</reference>
<evidence type="ECO:0000313" key="2">
    <source>
        <dbReference type="EMBL" id="EDR13812.1"/>
    </source>
</evidence>
<gene>
    <name evidence="2" type="ORF">LACBIDRAFT_323016</name>
</gene>
<dbReference type="OrthoDB" id="10566073at2759"/>
<evidence type="ECO:0000256" key="1">
    <source>
        <dbReference type="SAM" id="Phobius"/>
    </source>
</evidence>
<evidence type="ECO:0000313" key="3">
    <source>
        <dbReference type="Proteomes" id="UP000001194"/>
    </source>
</evidence>
<dbReference type="KEGG" id="lbc:LACBIDRAFT_323016"/>
<organism evidence="3">
    <name type="scientific">Laccaria bicolor (strain S238N-H82 / ATCC MYA-4686)</name>
    <name type="common">Bicoloured deceiver</name>
    <name type="synonym">Laccaria laccata var. bicolor</name>
    <dbReference type="NCBI Taxonomy" id="486041"/>
    <lineage>
        <taxon>Eukaryota</taxon>
        <taxon>Fungi</taxon>
        <taxon>Dikarya</taxon>
        <taxon>Basidiomycota</taxon>
        <taxon>Agaricomycotina</taxon>
        <taxon>Agaricomycetes</taxon>
        <taxon>Agaricomycetidae</taxon>
        <taxon>Agaricales</taxon>
        <taxon>Agaricineae</taxon>
        <taxon>Hydnangiaceae</taxon>
        <taxon>Laccaria</taxon>
    </lineage>
</organism>
<keyword evidence="3" id="KW-1185">Reference proteome</keyword>
<name>B0CVV4_LACBS</name>
<dbReference type="GeneID" id="6071850"/>
<keyword evidence="1" id="KW-1133">Transmembrane helix</keyword>
<protein>
    <submittedName>
        <fullName evidence="2">Predicted protein</fullName>
    </submittedName>
</protein>
<keyword evidence="1" id="KW-0812">Transmembrane</keyword>
<keyword evidence="1" id="KW-0472">Membrane</keyword>
<dbReference type="Proteomes" id="UP000001194">
    <property type="component" value="Unassembled WGS sequence"/>
</dbReference>
<sequence length="248" mass="26952">MTGSQSRLAQLVGSVVSRVFYVVPLGLSSILFVCAFIGVSPALCRNSFDMSSWTKHWRVCQEIYGGKIWCNAPSLVAPFKADLAQAEISSYLEQVLILLIYPKNEANTVPYNNMQAPSLMPTPSSSNMHVSPAKVSGFILPFPKIDYALSAEFVLIFCCVDGGMKIRKALAGPTGEQYKLPPDLGDNYESNSPSMAISGCVMRLRVPTSSYVSAFMCDGPAGRLLSDSNFRRAYDLVLIGTLHALGVF</sequence>
<dbReference type="HOGENOM" id="CLU_1120320_0_0_1"/>
<dbReference type="InParanoid" id="B0CVV4"/>